<keyword evidence="2" id="KW-0472">Membrane</keyword>
<organism evidence="5 6">
    <name type="scientific">Rotaria magnacalcarata</name>
    <dbReference type="NCBI Taxonomy" id="392030"/>
    <lineage>
        <taxon>Eukaryota</taxon>
        <taxon>Metazoa</taxon>
        <taxon>Spiralia</taxon>
        <taxon>Gnathifera</taxon>
        <taxon>Rotifera</taxon>
        <taxon>Eurotatoria</taxon>
        <taxon>Bdelloidea</taxon>
        <taxon>Philodinida</taxon>
        <taxon>Philodinidae</taxon>
        <taxon>Rotaria</taxon>
    </lineage>
</organism>
<dbReference type="SUPFAM" id="SSF54236">
    <property type="entry name" value="Ubiquitin-like"/>
    <property type="match status" value="1"/>
</dbReference>
<dbReference type="PANTHER" id="PTHR14557">
    <property type="entry name" value="PROTEIN C7ORF21"/>
    <property type="match status" value="1"/>
</dbReference>
<dbReference type="PANTHER" id="PTHR14557:SF5">
    <property type="entry name" value="UBIQUITIN-LIKE DOMAIN-CONTAINING PROTEIN"/>
    <property type="match status" value="1"/>
</dbReference>
<dbReference type="InterPro" id="IPR040352">
    <property type="entry name" value="TMUB1/2"/>
</dbReference>
<feature type="transmembrane region" description="Helical" evidence="2">
    <location>
        <begin position="357"/>
        <end position="384"/>
    </location>
</feature>
<dbReference type="SMART" id="SM00213">
    <property type="entry name" value="UBQ"/>
    <property type="match status" value="1"/>
</dbReference>
<name>A0A819SSY8_9BILA</name>
<sequence length="410" mass="47026">MTGSHWRSQAIYLEKKIARQVNKNKVAKAKTDQVNNGLAILILPELSFIGDIIEQQFIFGYLYSPVVSKNYEIDKYLLKMSFIEGIGDDFLYALGFFLFIGIVSLAWFSTRVNYIHFPPTLFIIERRTRRNNEDESERTSSVSPSRLTPPTEQLPIPSSANETQTEHDSDNESSENDEFNADQMPLVPESTSIQREQSQCIQPDSVETNIDESTAVKQSESPSLRIIIKFLNDTKKEILANPNDTISKLKQLHFAGELATNKMIRFIYQGRELQDRETLQICNIRDQTTIHCQITPRRHEPTNQRNDGMPSSTHMNRNDFDASTLIDSPPVNVSSHFLLLLTLMLGFVWYLRIKYRVLFSPISTVVLVLITIIFLIFTCGSFLATRRTLFHRRQPATTIAITPIRHVHLD</sequence>
<protein>
    <recommendedName>
        <fullName evidence="3">Ubiquitin-like domain-containing protein</fullName>
    </recommendedName>
</protein>
<accession>A0A819SSY8</accession>
<feature type="region of interest" description="Disordered" evidence="1">
    <location>
        <begin position="130"/>
        <end position="181"/>
    </location>
</feature>
<feature type="compositionally biased region" description="Acidic residues" evidence="1">
    <location>
        <begin position="171"/>
        <end position="180"/>
    </location>
</feature>
<dbReference type="PROSITE" id="PS50053">
    <property type="entry name" value="UBIQUITIN_2"/>
    <property type="match status" value="1"/>
</dbReference>
<evidence type="ECO:0000256" key="2">
    <source>
        <dbReference type="SAM" id="Phobius"/>
    </source>
</evidence>
<dbReference type="AlphaFoldDB" id="A0A819SSY8"/>
<keyword evidence="2" id="KW-1133">Transmembrane helix</keyword>
<feature type="transmembrane region" description="Helical" evidence="2">
    <location>
        <begin position="90"/>
        <end position="108"/>
    </location>
</feature>
<keyword evidence="2" id="KW-0812">Transmembrane</keyword>
<dbReference type="Proteomes" id="UP000663866">
    <property type="component" value="Unassembled WGS sequence"/>
</dbReference>
<proteinExistence type="predicted"/>
<evidence type="ECO:0000313" key="6">
    <source>
        <dbReference type="Proteomes" id="UP000663866"/>
    </source>
</evidence>
<keyword evidence="6" id="KW-1185">Reference proteome</keyword>
<feature type="compositionally biased region" description="Polar residues" evidence="1">
    <location>
        <begin position="139"/>
        <end position="163"/>
    </location>
</feature>
<evidence type="ECO:0000256" key="1">
    <source>
        <dbReference type="SAM" id="MobiDB-lite"/>
    </source>
</evidence>
<reference evidence="5" key="1">
    <citation type="submission" date="2021-02" db="EMBL/GenBank/DDBJ databases">
        <authorList>
            <person name="Nowell W R."/>
        </authorList>
    </citation>
    <scope>NUCLEOTIDE SEQUENCE</scope>
</reference>
<feature type="domain" description="Ubiquitin-like" evidence="3">
    <location>
        <begin position="224"/>
        <end position="291"/>
    </location>
</feature>
<dbReference type="Pfam" id="PF00240">
    <property type="entry name" value="ubiquitin"/>
    <property type="match status" value="1"/>
</dbReference>
<dbReference type="InterPro" id="IPR029071">
    <property type="entry name" value="Ubiquitin-like_domsf"/>
</dbReference>
<comment type="caution">
    <text evidence="5">The sequence shown here is derived from an EMBL/GenBank/DDBJ whole genome shotgun (WGS) entry which is preliminary data.</text>
</comment>
<gene>
    <name evidence="5" type="ORF">OVN521_LOCUS18839</name>
    <name evidence="4" type="ORF">UXM345_LOCUS13422</name>
</gene>
<evidence type="ECO:0000313" key="4">
    <source>
        <dbReference type="EMBL" id="CAF3952557.1"/>
    </source>
</evidence>
<dbReference type="Proteomes" id="UP000663842">
    <property type="component" value="Unassembled WGS sequence"/>
</dbReference>
<feature type="transmembrane region" description="Helical" evidence="2">
    <location>
        <begin position="333"/>
        <end position="351"/>
    </location>
</feature>
<evidence type="ECO:0000313" key="5">
    <source>
        <dbReference type="EMBL" id="CAF4064963.1"/>
    </source>
</evidence>
<evidence type="ECO:0000259" key="3">
    <source>
        <dbReference type="PROSITE" id="PS50053"/>
    </source>
</evidence>
<dbReference type="Gene3D" id="3.10.20.90">
    <property type="entry name" value="Phosphatidylinositol 3-kinase Catalytic Subunit, Chain A, domain 1"/>
    <property type="match status" value="1"/>
</dbReference>
<dbReference type="GO" id="GO:0036503">
    <property type="term" value="P:ERAD pathway"/>
    <property type="evidence" value="ECO:0007669"/>
    <property type="project" value="InterPro"/>
</dbReference>
<dbReference type="InterPro" id="IPR000626">
    <property type="entry name" value="Ubiquitin-like_dom"/>
</dbReference>
<dbReference type="EMBL" id="CAJOBG010003472">
    <property type="protein sequence ID" value="CAF4064963.1"/>
    <property type="molecule type" value="Genomic_DNA"/>
</dbReference>
<dbReference type="EMBL" id="CAJOBF010001454">
    <property type="protein sequence ID" value="CAF3952557.1"/>
    <property type="molecule type" value="Genomic_DNA"/>
</dbReference>
<dbReference type="CDD" id="cd17057">
    <property type="entry name" value="Ubl_TMUB1_like"/>
    <property type="match status" value="1"/>
</dbReference>